<dbReference type="PROSITE" id="PS00584">
    <property type="entry name" value="PFKB_KINASES_2"/>
    <property type="match status" value="1"/>
</dbReference>
<dbReference type="CDD" id="cd01167">
    <property type="entry name" value="bac_FRK"/>
    <property type="match status" value="1"/>
</dbReference>
<keyword evidence="2 7" id="KW-0808">Transferase</keyword>
<gene>
    <name evidence="7" type="primary">iolC</name>
    <name evidence="7" type="ORF">AOLFYP35_00877</name>
</gene>
<reference evidence="7" key="1">
    <citation type="submission" date="2019-11" db="EMBL/GenBank/DDBJ databases">
        <authorList>
            <person name="Feng L."/>
        </authorList>
    </citation>
    <scope>NUCLEOTIDE SEQUENCE</scope>
    <source>
        <strain evidence="7">AodontolyticusLFYP35</strain>
    </source>
</reference>
<dbReference type="GO" id="GO:0047590">
    <property type="term" value="F:5-dehydro-2-deoxygluconokinase activity"/>
    <property type="evidence" value="ECO:0007669"/>
    <property type="project" value="UniProtKB-EC"/>
</dbReference>
<dbReference type="InterPro" id="IPR050306">
    <property type="entry name" value="PfkB_Carbo_kinase"/>
</dbReference>
<dbReference type="InterPro" id="IPR029056">
    <property type="entry name" value="Ribokinase-like"/>
</dbReference>
<evidence type="ECO:0000256" key="3">
    <source>
        <dbReference type="ARBA" id="ARBA00022741"/>
    </source>
</evidence>
<evidence type="ECO:0000256" key="2">
    <source>
        <dbReference type="ARBA" id="ARBA00022679"/>
    </source>
</evidence>
<dbReference type="AlphaFoldDB" id="A0A6N2SHY1"/>
<organism evidence="7">
    <name type="scientific">Schaalia odontolytica</name>
    <dbReference type="NCBI Taxonomy" id="1660"/>
    <lineage>
        <taxon>Bacteria</taxon>
        <taxon>Bacillati</taxon>
        <taxon>Actinomycetota</taxon>
        <taxon>Actinomycetes</taxon>
        <taxon>Actinomycetales</taxon>
        <taxon>Actinomycetaceae</taxon>
        <taxon>Schaalia</taxon>
    </lineage>
</organism>
<dbReference type="PANTHER" id="PTHR43085">
    <property type="entry name" value="HEXOKINASE FAMILY MEMBER"/>
    <property type="match status" value="1"/>
</dbReference>
<dbReference type="PANTHER" id="PTHR43085:SF1">
    <property type="entry name" value="PSEUDOURIDINE KINASE-RELATED"/>
    <property type="match status" value="1"/>
</dbReference>
<keyword evidence="4 7" id="KW-0418">Kinase</keyword>
<dbReference type="Gene3D" id="3.40.1190.20">
    <property type="match status" value="1"/>
</dbReference>
<dbReference type="EMBL" id="CACRSM010000002">
    <property type="protein sequence ID" value="VYS93067.1"/>
    <property type="molecule type" value="Genomic_DNA"/>
</dbReference>
<sequence>MDLATDPHILSIGEALMDIVVPADSPIAAVEIPGGSPANVAMTLGRLGRNVGLQTWLAHDERGDILEEHFTASHVVITEESFGADHTPTALAKLNEKGAATYTFDLDWCPNSPIAVSTQARIVHSGSIAAVIEPGAHAVLDAMITARQHAIITYDPNARPALMGTPEEALATVNKFIGISDVVKVSDEDIAWLTNGREIEDVVRDWLTAGPSLIVVTKGKEGAAAFTSSGVRRSIPAGDVKVEDTVGAGDSFMGGLIDALWSLGLVGAMSRPALRELDAAKVDFILERAATIGDITVSRAGANPPWLSELAEFLA</sequence>
<evidence type="ECO:0000259" key="6">
    <source>
        <dbReference type="Pfam" id="PF00294"/>
    </source>
</evidence>
<keyword evidence="5" id="KW-0067">ATP-binding</keyword>
<evidence type="ECO:0000313" key="7">
    <source>
        <dbReference type="EMBL" id="VYS93067.1"/>
    </source>
</evidence>
<evidence type="ECO:0000256" key="4">
    <source>
        <dbReference type="ARBA" id="ARBA00022777"/>
    </source>
</evidence>
<protein>
    <submittedName>
        <fullName evidence="7">5-dehydro-2-deoxygluconokinase</fullName>
        <ecNumber evidence="7">2.7.1.92</ecNumber>
    </submittedName>
</protein>
<name>A0A6N2SHY1_9ACTO</name>
<evidence type="ECO:0000256" key="1">
    <source>
        <dbReference type="ARBA" id="ARBA00010688"/>
    </source>
</evidence>
<accession>A0A6N2SHY1</accession>
<comment type="similarity">
    <text evidence="1">Belongs to the carbohydrate kinase PfkB family.</text>
</comment>
<dbReference type="InterPro" id="IPR002173">
    <property type="entry name" value="Carboh/pur_kinase_PfkB_CS"/>
</dbReference>
<dbReference type="InterPro" id="IPR011611">
    <property type="entry name" value="PfkB_dom"/>
</dbReference>
<dbReference type="GO" id="GO:0005524">
    <property type="term" value="F:ATP binding"/>
    <property type="evidence" value="ECO:0007669"/>
    <property type="project" value="UniProtKB-KW"/>
</dbReference>
<dbReference type="Pfam" id="PF00294">
    <property type="entry name" value="PfkB"/>
    <property type="match status" value="1"/>
</dbReference>
<evidence type="ECO:0000256" key="5">
    <source>
        <dbReference type="ARBA" id="ARBA00022840"/>
    </source>
</evidence>
<dbReference type="SUPFAM" id="SSF53613">
    <property type="entry name" value="Ribokinase-like"/>
    <property type="match status" value="1"/>
</dbReference>
<feature type="domain" description="Carbohydrate kinase PfkB" evidence="6">
    <location>
        <begin position="8"/>
        <end position="305"/>
    </location>
</feature>
<proteinExistence type="inferred from homology"/>
<keyword evidence="3" id="KW-0547">Nucleotide-binding</keyword>
<dbReference type="EC" id="2.7.1.92" evidence="7"/>